<dbReference type="EMBL" id="SRPY01000107">
    <property type="protein sequence ID" value="KAG5928614.1"/>
    <property type="molecule type" value="Genomic_DNA"/>
</dbReference>
<reference evidence="1" key="1">
    <citation type="journal article" date="2020" name="bioRxiv">
        <title>Whole genome comparisons of ergot fungi reveals the divergence and evolution of species within the genus Claviceps are the result of varying mechanisms driving genome evolution and host range expansion.</title>
        <authorList>
            <person name="Wyka S.A."/>
            <person name="Mondo S.J."/>
            <person name="Liu M."/>
            <person name="Dettman J."/>
            <person name="Nalam V."/>
            <person name="Broders K.D."/>
        </authorList>
    </citation>
    <scope>NUCLEOTIDE SEQUENCE</scope>
    <source>
        <strain evidence="1">CCC 489</strain>
    </source>
</reference>
<proteinExistence type="predicted"/>
<evidence type="ECO:0000313" key="1">
    <source>
        <dbReference type="EMBL" id="KAG5928614.1"/>
    </source>
</evidence>
<dbReference type="Proteomes" id="UP000811619">
    <property type="component" value="Unassembled WGS sequence"/>
</dbReference>
<keyword evidence="2" id="KW-1185">Reference proteome</keyword>
<protein>
    <submittedName>
        <fullName evidence="1">Uncharacterized protein</fullName>
    </submittedName>
</protein>
<dbReference type="OrthoDB" id="4510061at2759"/>
<organism evidence="1 2">
    <name type="scientific">Claviceps africana</name>
    <dbReference type="NCBI Taxonomy" id="83212"/>
    <lineage>
        <taxon>Eukaryota</taxon>
        <taxon>Fungi</taxon>
        <taxon>Dikarya</taxon>
        <taxon>Ascomycota</taxon>
        <taxon>Pezizomycotina</taxon>
        <taxon>Sordariomycetes</taxon>
        <taxon>Hypocreomycetidae</taxon>
        <taxon>Hypocreales</taxon>
        <taxon>Clavicipitaceae</taxon>
        <taxon>Claviceps</taxon>
    </lineage>
</organism>
<dbReference type="AlphaFoldDB" id="A0A8K0JG95"/>
<gene>
    <name evidence="1" type="ORF">E4U42_000328</name>
</gene>
<evidence type="ECO:0000313" key="2">
    <source>
        <dbReference type="Proteomes" id="UP000811619"/>
    </source>
</evidence>
<sequence length="223" mass="25470">MPSPTPRSDAFLSAHPHYFMYQGNSDINIPAGNYEIMDGLNDCRSARVAEVLSDFRTLLFYITSGPTQPENPIDYFSFGWRTLRQCARDCQHILACPLDQLVPVAEGELEQVKVELNHVLLDAFSRRHEATKIFWRQGAGQRHEAARRKVLELARAERLPYLAAQALLQFCDDQLRKDISTYTDEAVYDELAAADLGRGRWTVEDPSLDSIVSWLRERPRPGF</sequence>
<accession>A0A8K0JG95</accession>
<name>A0A8K0JG95_9HYPO</name>
<comment type="caution">
    <text evidence="1">The sequence shown here is derived from an EMBL/GenBank/DDBJ whole genome shotgun (WGS) entry which is preliminary data.</text>
</comment>